<proteinExistence type="predicted"/>
<comment type="caution">
    <text evidence="1">The sequence shown here is derived from an EMBL/GenBank/DDBJ whole genome shotgun (WGS) entry which is preliminary data.</text>
</comment>
<dbReference type="Proteomes" id="UP000190023">
    <property type="component" value="Unassembled WGS sequence"/>
</dbReference>
<gene>
    <name evidence="1" type="ORF">B0188_09985</name>
</gene>
<accession>A0A1T0AVY3</accession>
<dbReference type="AlphaFoldDB" id="A0A1T0AVY3"/>
<organism evidence="1 2">
    <name type="scientific">[Haemophilus] felis</name>
    <dbReference type="NCBI Taxonomy" id="123822"/>
    <lineage>
        <taxon>Bacteria</taxon>
        <taxon>Pseudomonadati</taxon>
        <taxon>Pseudomonadota</taxon>
        <taxon>Gammaproteobacteria</taxon>
        <taxon>Pasteurellales</taxon>
        <taxon>Pasteurellaceae</taxon>
    </lineage>
</organism>
<reference evidence="1 2" key="1">
    <citation type="submission" date="2017-02" db="EMBL/GenBank/DDBJ databases">
        <title>Draft genome sequence of Haemophilus felis CCUG 31170 type strain.</title>
        <authorList>
            <person name="Engstrom-Jakobsson H."/>
            <person name="Salva-Serra F."/>
            <person name="Thorell K."/>
            <person name="Gonzales-Siles L."/>
            <person name="Karlsson R."/>
            <person name="Boulund F."/>
            <person name="Engstrand L."/>
            <person name="Kristiansson E."/>
            <person name="Moore E."/>
        </authorList>
    </citation>
    <scope>NUCLEOTIDE SEQUENCE [LARGE SCALE GENOMIC DNA]</scope>
    <source>
        <strain evidence="1 2">CCUG 31170</strain>
    </source>
</reference>
<sequence>MAKHPNKHIQAALDYAVSHGWQIVPSGKSAHSFCRLRCLRGHSEHQMSVWSTPKSPENHAKQIIRKVNECSEDE</sequence>
<evidence type="ECO:0000313" key="1">
    <source>
        <dbReference type="EMBL" id="OOS01111.1"/>
    </source>
</evidence>
<protein>
    <recommendedName>
        <fullName evidence="3">Addiction module toxin, HicA family</fullName>
    </recommendedName>
</protein>
<evidence type="ECO:0008006" key="3">
    <source>
        <dbReference type="Google" id="ProtNLM"/>
    </source>
</evidence>
<dbReference type="EMBL" id="MUYB01000049">
    <property type="protein sequence ID" value="OOS01111.1"/>
    <property type="molecule type" value="Genomic_DNA"/>
</dbReference>
<dbReference type="STRING" id="123822.B0188_09985"/>
<evidence type="ECO:0000313" key="2">
    <source>
        <dbReference type="Proteomes" id="UP000190023"/>
    </source>
</evidence>
<dbReference type="OrthoDB" id="8778495at2"/>
<name>A0A1T0AVY3_9PAST</name>
<keyword evidence="2" id="KW-1185">Reference proteome</keyword>